<sequence>MAQWEHIFYEHRQLLINKGFNEQRLGAPFSQRQLMEQLKKNIAKAIVNQDDGDGLNGFTITTVASLNEGKDVVRYELHYQFDPSTNLFDVYQLDVGWGPHKSRYKLNTSQHLPDAVEAFERLKEEAGLKKYEGKHVSINYPKKNRPRRGRYM</sequence>
<dbReference type="Proteomes" id="UP000199656">
    <property type="component" value="Unassembled WGS sequence"/>
</dbReference>
<keyword evidence="2" id="KW-1185">Reference proteome</keyword>
<gene>
    <name evidence="1" type="ORF">SAMN05660909_05154</name>
</gene>
<protein>
    <recommendedName>
        <fullName evidence="3">WGR domain-containing protein</fullName>
    </recommendedName>
</protein>
<proteinExistence type="predicted"/>
<evidence type="ECO:0000313" key="2">
    <source>
        <dbReference type="Proteomes" id="UP000199656"/>
    </source>
</evidence>
<evidence type="ECO:0000313" key="1">
    <source>
        <dbReference type="EMBL" id="SEB07064.1"/>
    </source>
</evidence>
<accession>A0A1H4GBY8</accession>
<dbReference type="STRING" id="408074.SAMN05660909_05154"/>
<evidence type="ECO:0008006" key="3">
    <source>
        <dbReference type="Google" id="ProtNLM"/>
    </source>
</evidence>
<reference evidence="2" key="1">
    <citation type="submission" date="2016-10" db="EMBL/GenBank/DDBJ databases">
        <authorList>
            <person name="Varghese N."/>
            <person name="Submissions S."/>
        </authorList>
    </citation>
    <scope>NUCLEOTIDE SEQUENCE [LARGE SCALE GENOMIC DNA]</scope>
    <source>
        <strain evidence="2">DSM 23920</strain>
    </source>
</reference>
<dbReference type="AlphaFoldDB" id="A0A1H4GBY8"/>
<name>A0A1H4GBY8_9BACT</name>
<dbReference type="OrthoDB" id="683697at2"/>
<dbReference type="EMBL" id="FNRL01000036">
    <property type="protein sequence ID" value="SEB07064.1"/>
    <property type="molecule type" value="Genomic_DNA"/>
</dbReference>
<organism evidence="1 2">
    <name type="scientific">Chitinophaga terrae</name>
    <name type="common">ex Kim and Jung 2007</name>
    <dbReference type="NCBI Taxonomy" id="408074"/>
    <lineage>
        <taxon>Bacteria</taxon>
        <taxon>Pseudomonadati</taxon>
        <taxon>Bacteroidota</taxon>
        <taxon>Chitinophagia</taxon>
        <taxon>Chitinophagales</taxon>
        <taxon>Chitinophagaceae</taxon>
        <taxon>Chitinophaga</taxon>
    </lineage>
</organism>
<dbReference type="RefSeq" id="WP_089765513.1">
    <property type="nucleotide sequence ID" value="NZ_BKAT01000059.1"/>
</dbReference>